<feature type="compositionally biased region" description="Basic residues" evidence="1">
    <location>
        <begin position="95"/>
        <end position="108"/>
    </location>
</feature>
<feature type="compositionally biased region" description="Low complexity" evidence="1">
    <location>
        <begin position="128"/>
        <end position="141"/>
    </location>
</feature>
<organism evidence="2 3">
    <name type="scientific">Pristionchus fissidentatus</name>
    <dbReference type="NCBI Taxonomy" id="1538716"/>
    <lineage>
        <taxon>Eukaryota</taxon>
        <taxon>Metazoa</taxon>
        <taxon>Ecdysozoa</taxon>
        <taxon>Nematoda</taxon>
        <taxon>Chromadorea</taxon>
        <taxon>Rhabditida</taxon>
        <taxon>Rhabditina</taxon>
        <taxon>Diplogasteromorpha</taxon>
        <taxon>Diplogasteroidea</taxon>
        <taxon>Neodiplogasteridae</taxon>
        <taxon>Pristionchus</taxon>
    </lineage>
</organism>
<accession>A0AAV5WJL3</accession>
<keyword evidence="3" id="KW-1185">Reference proteome</keyword>
<sequence length="328" mass="36987">MRNLTTDGWGMVGGASYSTTRAEYGSRLLPLDVLRRKTLLAHGGYGNQMICHRAENGSDVHSLAEITERGKHRIVDEGRSGVAGARLAFYHIRQHSHSHSLRHGHRSVRAAPDDRQHAKDVDKRGKQRLLQSQRLRAQRPLPLRKDDARHEQYLEQSTERAAEGGHALPALGQRRVQTVDERDHHFHVLGGECGHDAAALARHHQHLVFVRVRRLEGDLQHVAYAAQRRLVHEEQAGARHFRLGHRNRPVVAGRALAAHNQVQNPLGPVGYGSRRLEIDNLRECKVGAGDDETQPHAQHLATCQSDQLLRRVLLLRGKRAARARRQHD</sequence>
<proteinExistence type="predicted"/>
<reference evidence="2" key="1">
    <citation type="submission" date="2023-10" db="EMBL/GenBank/DDBJ databases">
        <title>Genome assembly of Pristionchus species.</title>
        <authorList>
            <person name="Yoshida K."/>
            <person name="Sommer R.J."/>
        </authorList>
    </citation>
    <scope>NUCLEOTIDE SEQUENCE</scope>
    <source>
        <strain evidence="2">RS5133</strain>
    </source>
</reference>
<comment type="caution">
    <text evidence="2">The sequence shown here is derived from an EMBL/GenBank/DDBJ whole genome shotgun (WGS) entry which is preliminary data.</text>
</comment>
<feature type="compositionally biased region" description="Basic and acidic residues" evidence="1">
    <location>
        <begin position="143"/>
        <end position="163"/>
    </location>
</feature>
<dbReference type="EMBL" id="BTSY01000006">
    <property type="protein sequence ID" value="GMT31623.1"/>
    <property type="molecule type" value="Genomic_DNA"/>
</dbReference>
<dbReference type="AlphaFoldDB" id="A0AAV5WJL3"/>
<evidence type="ECO:0000313" key="3">
    <source>
        <dbReference type="Proteomes" id="UP001432322"/>
    </source>
</evidence>
<feature type="region of interest" description="Disordered" evidence="1">
    <location>
        <begin position="95"/>
        <end position="168"/>
    </location>
</feature>
<feature type="non-terminal residue" evidence="2">
    <location>
        <position position="328"/>
    </location>
</feature>
<name>A0AAV5WJL3_9BILA</name>
<feature type="compositionally biased region" description="Basic and acidic residues" evidence="1">
    <location>
        <begin position="111"/>
        <end position="124"/>
    </location>
</feature>
<gene>
    <name evidence="2" type="ORF">PFISCL1PPCAC_22920</name>
</gene>
<evidence type="ECO:0000256" key="1">
    <source>
        <dbReference type="SAM" id="MobiDB-lite"/>
    </source>
</evidence>
<evidence type="ECO:0000313" key="2">
    <source>
        <dbReference type="EMBL" id="GMT31623.1"/>
    </source>
</evidence>
<dbReference type="Proteomes" id="UP001432322">
    <property type="component" value="Unassembled WGS sequence"/>
</dbReference>
<protein>
    <submittedName>
        <fullName evidence="2">Uncharacterized protein</fullName>
    </submittedName>
</protein>